<dbReference type="EMBL" id="JAAARO010000013">
    <property type="protein sequence ID" value="KAF5737882.1"/>
    <property type="molecule type" value="Genomic_DNA"/>
</dbReference>
<dbReference type="PANTHER" id="PTHR36490">
    <property type="entry name" value="STRESS ENHANCED PROTEIN 2, CHLOROPLASTIC"/>
    <property type="match status" value="1"/>
</dbReference>
<dbReference type="OrthoDB" id="1937750at2759"/>
<dbReference type="AlphaFoldDB" id="A0A7J7CUS7"/>
<dbReference type="InterPro" id="IPR044971">
    <property type="entry name" value="SEP2"/>
</dbReference>
<keyword evidence="1" id="KW-0812">Transmembrane</keyword>
<feature type="transmembrane region" description="Helical" evidence="1">
    <location>
        <begin position="131"/>
        <end position="152"/>
    </location>
</feature>
<organism evidence="2 3">
    <name type="scientific">Tripterygium wilfordii</name>
    <name type="common">Thunder God vine</name>
    <dbReference type="NCBI Taxonomy" id="458696"/>
    <lineage>
        <taxon>Eukaryota</taxon>
        <taxon>Viridiplantae</taxon>
        <taxon>Streptophyta</taxon>
        <taxon>Embryophyta</taxon>
        <taxon>Tracheophyta</taxon>
        <taxon>Spermatophyta</taxon>
        <taxon>Magnoliopsida</taxon>
        <taxon>eudicotyledons</taxon>
        <taxon>Gunneridae</taxon>
        <taxon>Pentapetalae</taxon>
        <taxon>rosids</taxon>
        <taxon>fabids</taxon>
        <taxon>Celastrales</taxon>
        <taxon>Celastraceae</taxon>
        <taxon>Tripterygium</taxon>
    </lineage>
</organism>
<dbReference type="Proteomes" id="UP000593562">
    <property type="component" value="Unassembled WGS sequence"/>
</dbReference>
<keyword evidence="3" id="KW-1185">Reference proteome</keyword>
<keyword evidence="1" id="KW-0472">Membrane</keyword>
<keyword evidence="1" id="KW-1133">Transmembrane helix</keyword>
<reference evidence="2 3" key="1">
    <citation type="journal article" date="2020" name="Nat. Commun.">
        <title>Genome of Tripterygium wilfordii and identification of cytochrome P450 involved in triptolide biosynthesis.</title>
        <authorList>
            <person name="Tu L."/>
            <person name="Su P."/>
            <person name="Zhang Z."/>
            <person name="Gao L."/>
            <person name="Wang J."/>
            <person name="Hu T."/>
            <person name="Zhou J."/>
            <person name="Zhang Y."/>
            <person name="Zhao Y."/>
            <person name="Liu Y."/>
            <person name="Song Y."/>
            <person name="Tong Y."/>
            <person name="Lu Y."/>
            <person name="Yang J."/>
            <person name="Xu C."/>
            <person name="Jia M."/>
            <person name="Peters R.J."/>
            <person name="Huang L."/>
            <person name="Gao W."/>
        </authorList>
    </citation>
    <scope>NUCLEOTIDE SEQUENCE [LARGE SCALE GENOMIC DNA]</scope>
    <source>
        <strain evidence="3">cv. XIE 37</strain>
        <tissue evidence="2">Leaf</tissue>
    </source>
</reference>
<dbReference type="SUPFAM" id="SSF103511">
    <property type="entry name" value="Chlorophyll a-b binding protein"/>
    <property type="match status" value="1"/>
</dbReference>
<dbReference type="FunCoup" id="A0A7J7CUS7">
    <property type="interactions" value="226"/>
</dbReference>
<comment type="caution">
    <text evidence="2">The sequence shown here is derived from an EMBL/GenBank/DDBJ whole genome shotgun (WGS) entry which is preliminary data.</text>
</comment>
<dbReference type="InParanoid" id="A0A7J7CUS7"/>
<evidence type="ECO:0000313" key="3">
    <source>
        <dbReference type="Proteomes" id="UP000593562"/>
    </source>
</evidence>
<dbReference type="PANTHER" id="PTHR36490:SF1">
    <property type="entry name" value="STRESS ENHANCED PROTEIN 2, CHLOROPLASTIC"/>
    <property type="match status" value="1"/>
</dbReference>
<dbReference type="GO" id="GO:0071486">
    <property type="term" value="P:cellular response to high light intensity"/>
    <property type="evidence" value="ECO:0007669"/>
    <property type="project" value="InterPro"/>
</dbReference>
<evidence type="ECO:0000313" key="2">
    <source>
        <dbReference type="EMBL" id="KAF5737882.1"/>
    </source>
</evidence>
<name>A0A7J7CUS7_TRIWF</name>
<protein>
    <submittedName>
        <fullName evidence="2">Stress enhanced protein 2 chloroplastic</fullName>
    </submittedName>
</protein>
<proteinExistence type="predicted"/>
<evidence type="ECO:0000256" key="1">
    <source>
        <dbReference type="SAM" id="Phobius"/>
    </source>
</evidence>
<accession>A0A7J7CUS7</accession>
<gene>
    <name evidence="2" type="ORF">HS088_TW13G00773</name>
</gene>
<feature type="transmembrane region" description="Helical" evidence="1">
    <location>
        <begin position="100"/>
        <end position="119"/>
    </location>
</feature>
<sequence length="195" mass="21457">MATVARALRCELVVQKQSGKTEPAVSVPVQIPVPKKVRASEPDNGKIVLQPRLCTLRSYSSDRFGFVKTKRDGEDGVSRFFDTLSEYIESSKKSHDFEIISGRLAMIVFAATVTMEVATGNSVFRKMELQGIAEAAGVCLGAVTCAAIFAWFSSARNRVGNMFTISCNTFIDSLIDQIFDGLFYESEVSDWSDDI</sequence>